<dbReference type="NCBIfam" id="TIGR00254">
    <property type="entry name" value="GGDEF"/>
    <property type="match status" value="1"/>
</dbReference>
<dbReference type="Gene3D" id="3.30.70.270">
    <property type="match status" value="1"/>
</dbReference>
<feature type="domain" description="GGDEF" evidence="3">
    <location>
        <begin position="443"/>
        <end position="597"/>
    </location>
</feature>
<dbReference type="SUPFAM" id="SSF141868">
    <property type="entry name" value="EAL domain-like"/>
    <property type="match status" value="1"/>
</dbReference>
<dbReference type="InterPro" id="IPR000644">
    <property type="entry name" value="CBS_dom"/>
</dbReference>
<dbReference type="InterPro" id="IPR035919">
    <property type="entry name" value="EAL_sf"/>
</dbReference>
<dbReference type="CDD" id="cd01948">
    <property type="entry name" value="EAL"/>
    <property type="match status" value="1"/>
</dbReference>
<proteinExistence type="predicted"/>
<comment type="caution">
    <text evidence="5">The sequence shown here is derived from an EMBL/GenBank/DDBJ whole genome shotgun (WGS) entry which is preliminary data.</text>
</comment>
<feature type="domain" description="EAL" evidence="2">
    <location>
        <begin position="13"/>
        <end position="265"/>
    </location>
</feature>
<dbReference type="InterPro" id="IPR043128">
    <property type="entry name" value="Rev_trsase/Diguanyl_cyclase"/>
</dbReference>
<dbReference type="SUPFAM" id="SSF55073">
    <property type="entry name" value="Nucleotide cyclase"/>
    <property type="match status" value="1"/>
</dbReference>
<dbReference type="InterPro" id="IPR000160">
    <property type="entry name" value="GGDEF_dom"/>
</dbReference>
<feature type="domain" description="CBS" evidence="4">
    <location>
        <begin position="284"/>
        <end position="345"/>
    </location>
</feature>
<evidence type="ECO:0000259" key="2">
    <source>
        <dbReference type="PROSITE" id="PS50883"/>
    </source>
</evidence>
<evidence type="ECO:0000259" key="3">
    <source>
        <dbReference type="PROSITE" id="PS50887"/>
    </source>
</evidence>
<dbReference type="SUPFAM" id="SSF54631">
    <property type="entry name" value="CBS-domain pair"/>
    <property type="match status" value="1"/>
</dbReference>
<dbReference type="PROSITE" id="PS50883">
    <property type="entry name" value="EAL"/>
    <property type="match status" value="1"/>
</dbReference>
<dbReference type="InterPro" id="IPR029787">
    <property type="entry name" value="Nucleotide_cyclase"/>
</dbReference>
<dbReference type="InterPro" id="IPR046342">
    <property type="entry name" value="CBS_dom_sf"/>
</dbReference>
<evidence type="ECO:0000259" key="4">
    <source>
        <dbReference type="PROSITE" id="PS51371"/>
    </source>
</evidence>
<dbReference type="Gene3D" id="3.20.20.450">
    <property type="entry name" value="EAL domain"/>
    <property type="match status" value="1"/>
</dbReference>
<dbReference type="EMBL" id="JACEON010000009">
    <property type="protein sequence ID" value="MBA4612260.1"/>
    <property type="molecule type" value="Genomic_DNA"/>
</dbReference>
<dbReference type="InterPro" id="IPR050706">
    <property type="entry name" value="Cyclic-di-GMP_PDE-like"/>
</dbReference>
<dbReference type="AlphaFoldDB" id="A0A838XZV1"/>
<organism evidence="5 6">
    <name type="scientific">Stappia taiwanensis</name>
    <dbReference type="NCBI Taxonomy" id="992267"/>
    <lineage>
        <taxon>Bacteria</taxon>
        <taxon>Pseudomonadati</taxon>
        <taxon>Pseudomonadota</taxon>
        <taxon>Alphaproteobacteria</taxon>
        <taxon>Hyphomicrobiales</taxon>
        <taxon>Stappiaceae</taxon>
        <taxon>Stappia</taxon>
    </lineage>
</organism>
<dbReference type="Pfam" id="PF00990">
    <property type="entry name" value="GGDEF"/>
    <property type="match status" value="1"/>
</dbReference>
<dbReference type="CDD" id="cd01949">
    <property type="entry name" value="GGDEF"/>
    <property type="match status" value="1"/>
</dbReference>
<dbReference type="InterPro" id="IPR001633">
    <property type="entry name" value="EAL_dom"/>
</dbReference>
<dbReference type="RefSeq" id="WP_181760450.1">
    <property type="nucleotide sequence ID" value="NZ_BMCR01000003.1"/>
</dbReference>
<evidence type="ECO:0000313" key="5">
    <source>
        <dbReference type="EMBL" id="MBA4612260.1"/>
    </source>
</evidence>
<dbReference type="SMART" id="SM00052">
    <property type="entry name" value="EAL"/>
    <property type="match status" value="1"/>
</dbReference>
<evidence type="ECO:0000256" key="1">
    <source>
        <dbReference type="PROSITE-ProRule" id="PRU00703"/>
    </source>
</evidence>
<gene>
    <name evidence="5" type="ORF">H1W37_11390</name>
</gene>
<sequence length="610" mass="67605">MNHDIDSLTQAWRSHRNSHLFLANARAHLDIALQPFVDSHTGEVQGLGAHLRGAEKLGFEAPHLAHEFAVETGCLTEFVTLLRARAIARFARIAEARSLLLLLPVSRHILDLDGALLKETRNLAAKHKLAPEAICLEPPAANGLIRQDRIDRFVMTARGFGFSHAHDGLESIGTPLQTLYEQGPRLLKLGRSFFAGLHGDARRMRFAASLVDLAHALGGRVLAQNVETEADLRACREMGCDLVQGALIAEPTLDLQTLRRCYDTIGAAALRHGEAPGADPDFLMQEMEVLPSIRTGASISRALEIFRTNARQTVLPVLDPLDHPAGLILEPDLKSLLYTSYGRDLLLNPTIDNHLRRFIRHCAVADIHTPLETLVEISSSARSEGIVITRSGRYAGYLPTNALLKLSNEARLRNAQDQNPLTKLPGNAAIFDHIGKAARQSDVDRAFCYVDFDNFKPFNDTYGFRLGDRALMLFAEISRRKLQNLSAFIGHVGGDDFFLGLAGIPIEELEEVMRGLRRDFRHEAESLHEASHRRQGFILARDRKGQPQRYPLLSCSIAVLFLPRRVRVNDPDTLSTHIAVLKSRAKATQDGVSVCHLGPDNDINSANHER</sequence>
<reference evidence="5 6" key="2">
    <citation type="submission" date="2020-08" db="EMBL/GenBank/DDBJ databases">
        <title>Stappia taiwanensis sp. nov., isolated from a coastal thermal spring.</title>
        <authorList>
            <person name="Kampfer P."/>
        </authorList>
    </citation>
    <scope>NUCLEOTIDE SEQUENCE [LARGE SCALE GENOMIC DNA]</scope>
    <source>
        <strain evidence="5 6">DSM 23284</strain>
    </source>
</reference>
<dbReference type="PANTHER" id="PTHR33121:SF76">
    <property type="entry name" value="SIGNALING PROTEIN"/>
    <property type="match status" value="1"/>
</dbReference>
<dbReference type="Pfam" id="PF00563">
    <property type="entry name" value="EAL"/>
    <property type="match status" value="1"/>
</dbReference>
<dbReference type="PROSITE" id="PS50887">
    <property type="entry name" value="GGDEF"/>
    <property type="match status" value="1"/>
</dbReference>
<protein>
    <submittedName>
        <fullName evidence="5">EAL and GGDEF domain-containing protein</fullName>
    </submittedName>
</protein>
<dbReference type="PROSITE" id="PS51371">
    <property type="entry name" value="CBS"/>
    <property type="match status" value="1"/>
</dbReference>
<keyword evidence="1" id="KW-0129">CBS domain</keyword>
<accession>A0A838XZV1</accession>
<dbReference type="SMART" id="SM00267">
    <property type="entry name" value="GGDEF"/>
    <property type="match status" value="1"/>
</dbReference>
<dbReference type="PANTHER" id="PTHR33121">
    <property type="entry name" value="CYCLIC DI-GMP PHOSPHODIESTERASE PDEF"/>
    <property type="match status" value="1"/>
</dbReference>
<name>A0A838XZV1_9HYPH</name>
<evidence type="ECO:0000313" key="6">
    <source>
        <dbReference type="Proteomes" id="UP000559404"/>
    </source>
</evidence>
<dbReference type="Proteomes" id="UP000559404">
    <property type="component" value="Unassembled WGS sequence"/>
</dbReference>
<dbReference type="GO" id="GO:0071111">
    <property type="term" value="F:cyclic-guanylate-specific phosphodiesterase activity"/>
    <property type="evidence" value="ECO:0007669"/>
    <property type="project" value="InterPro"/>
</dbReference>
<keyword evidence="6" id="KW-1185">Reference proteome</keyword>
<reference evidence="5 6" key="1">
    <citation type="submission" date="2020-07" db="EMBL/GenBank/DDBJ databases">
        <authorList>
            <person name="Li M."/>
        </authorList>
    </citation>
    <scope>NUCLEOTIDE SEQUENCE [LARGE SCALE GENOMIC DNA]</scope>
    <source>
        <strain evidence="5 6">DSM 23284</strain>
    </source>
</reference>